<sequence length="193" mass="22010">MADPLKFYIIAARGFAARLNIAYTTKGLLVTHERELIWRDMKYFCKEAKDSAPIPASLLWSLTMYCRSIDAKTTDASYYRNEAVWTGLNQYWTEIKEYLWMHLKSEIDLDHDRDTICQFLWSYVNREPEIPINSAEASTSTTTTAQTSHALPALVLTPPGPAPMPEPSPPEISTAPKRGLKYTPLPLLEDHKF</sequence>
<comment type="caution">
    <text evidence="2">The sequence shown here is derived from an EMBL/GenBank/DDBJ whole genome shotgun (WGS) entry which is preliminary data.</text>
</comment>
<feature type="compositionally biased region" description="Low complexity" evidence="1">
    <location>
        <begin position="136"/>
        <end position="150"/>
    </location>
</feature>
<proteinExistence type="predicted"/>
<feature type="region of interest" description="Disordered" evidence="1">
    <location>
        <begin position="136"/>
        <end position="193"/>
    </location>
</feature>
<protein>
    <submittedName>
        <fullName evidence="2">Uncharacterized protein</fullName>
    </submittedName>
</protein>
<accession>A0AA39R7I5</accession>
<dbReference type="AlphaFoldDB" id="A0AA39R7I5"/>
<name>A0AA39R7I5_9LECA</name>
<keyword evidence="3" id="KW-1185">Reference proteome</keyword>
<evidence type="ECO:0000256" key="1">
    <source>
        <dbReference type="SAM" id="MobiDB-lite"/>
    </source>
</evidence>
<feature type="compositionally biased region" description="Pro residues" evidence="1">
    <location>
        <begin position="158"/>
        <end position="170"/>
    </location>
</feature>
<organism evidence="2 3">
    <name type="scientific">Cladonia borealis</name>
    <dbReference type="NCBI Taxonomy" id="184061"/>
    <lineage>
        <taxon>Eukaryota</taxon>
        <taxon>Fungi</taxon>
        <taxon>Dikarya</taxon>
        <taxon>Ascomycota</taxon>
        <taxon>Pezizomycotina</taxon>
        <taxon>Lecanoromycetes</taxon>
        <taxon>OSLEUM clade</taxon>
        <taxon>Lecanoromycetidae</taxon>
        <taxon>Lecanorales</taxon>
        <taxon>Lecanorineae</taxon>
        <taxon>Cladoniaceae</taxon>
        <taxon>Cladonia</taxon>
    </lineage>
</organism>
<reference evidence="2" key="1">
    <citation type="submission" date="2023-03" db="EMBL/GenBank/DDBJ databases">
        <title>Complete genome of Cladonia borealis.</title>
        <authorList>
            <person name="Park H."/>
        </authorList>
    </citation>
    <scope>NUCLEOTIDE SEQUENCE</scope>
    <source>
        <strain evidence="2">ANT050790</strain>
    </source>
</reference>
<dbReference type="EMBL" id="JAFEKC020000003">
    <property type="protein sequence ID" value="KAK0515536.1"/>
    <property type="molecule type" value="Genomic_DNA"/>
</dbReference>
<evidence type="ECO:0000313" key="3">
    <source>
        <dbReference type="Proteomes" id="UP001166286"/>
    </source>
</evidence>
<evidence type="ECO:0000313" key="2">
    <source>
        <dbReference type="EMBL" id="KAK0515536.1"/>
    </source>
</evidence>
<gene>
    <name evidence="2" type="ORF">JMJ35_001570</name>
</gene>
<dbReference type="Proteomes" id="UP001166286">
    <property type="component" value="Unassembled WGS sequence"/>
</dbReference>